<gene>
    <name evidence="6" type="ORF">g.14587</name>
</gene>
<evidence type="ECO:0000313" key="6">
    <source>
        <dbReference type="EMBL" id="JAT73497.1"/>
    </source>
</evidence>
<feature type="domain" description="Expansin-like EG45" evidence="4">
    <location>
        <begin position="41"/>
        <end position="146"/>
    </location>
</feature>
<reference evidence="6" key="1">
    <citation type="submission" date="2015-08" db="EMBL/GenBank/DDBJ databases">
        <authorList>
            <person name="Babu N.S."/>
            <person name="Beckwith C.J."/>
            <person name="Beseler K.G."/>
            <person name="Brison A."/>
            <person name="Carone J.V."/>
            <person name="Caskin T.P."/>
            <person name="Diamond M."/>
            <person name="Durham M.E."/>
            <person name="Foxe J.M."/>
            <person name="Go M."/>
            <person name="Henderson B.A."/>
            <person name="Jones I.B."/>
            <person name="McGettigan J.A."/>
            <person name="Micheletti S.J."/>
            <person name="Nasrallah M.E."/>
            <person name="Ortiz D."/>
            <person name="Piller C.R."/>
            <person name="Privatt S.R."/>
            <person name="Schneider S.L."/>
            <person name="Sharp S."/>
            <person name="Smith T.C."/>
            <person name="Stanton J.D."/>
            <person name="Ullery H.E."/>
            <person name="Wilson R.J."/>
            <person name="Serrano M.G."/>
            <person name="Buck G."/>
            <person name="Lee V."/>
            <person name="Wang Y."/>
            <person name="Carvalho R."/>
            <person name="Voegtly L."/>
            <person name="Shi R."/>
            <person name="Duckworth R."/>
            <person name="Johnson A."/>
            <person name="Loviza R."/>
            <person name="Walstead R."/>
            <person name="Shah Z."/>
            <person name="Kiflezghi M."/>
            <person name="Wade K."/>
            <person name="Ball S.L."/>
            <person name="Bradley K.W."/>
            <person name="Asai D.J."/>
            <person name="Bowman C.A."/>
            <person name="Russell D.A."/>
            <person name="Pope W.H."/>
            <person name="Jacobs-Sera D."/>
            <person name="Hendrix R.W."/>
            <person name="Hatfull G.F."/>
        </authorList>
    </citation>
    <scope>NUCLEOTIDE SEQUENCE</scope>
</reference>
<evidence type="ECO:0000259" key="5">
    <source>
        <dbReference type="PROSITE" id="PS50843"/>
    </source>
</evidence>
<dbReference type="SUPFAM" id="SSF82153">
    <property type="entry name" value="FAS1 domain"/>
    <property type="match status" value="1"/>
</dbReference>
<keyword evidence="2" id="KW-0732">Signal</keyword>
<dbReference type="Pfam" id="PF02469">
    <property type="entry name" value="Fasciclin"/>
    <property type="match status" value="1"/>
</dbReference>
<protein>
    <recommendedName>
        <fullName evidence="7">Expansin-like EG45 domain-containing protein</fullName>
    </recommendedName>
</protein>
<dbReference type="Gene3D" id="2.30.180.10">
    <property type="entry name" value="FAS1 domain"/>
    <property type="match status" value="1"/>
</dbReference>
<evidence type="ECO:0008006" key="7">
    <source>
        <dbReference type="Google" id="ProtNLM"/>
    </source>
</evidence>
<accession>A0A1D2A2S8</accession>
<dbReference type="InterPro" id="IPR007117">
    <property type="entry name" value="Expansin_CBD"/>
</dbReference>
<dbReference type="InterPro" id="IPR007112">
    <property type="entry name" value="Expansin/allergen_DPBB_dom"/>
</dbReference>
<dbReference type="PROSITE" id="PS50842">
    <property type="entry name" value="EXPANSIN_EG45"/>
    <property type="match status" value="1"/>
</dbReference>
<evidence type="ECO:0000259" key="3">
    <source>
        <dbReference type="PROSITE" id="PS50213"/>
    </source>
</evidence>
<dbReference type="PROSITE" id="PS50843">
    <property type="entry name" value="EXPANSIN_CBD"/>
    <property type="match status" value="1"/>
</dbReference>
<feature type="domain" description="FAS1" evidence="3">
    <location>
        <begin position="416"/>
        <end position="563"/>
    </location>
</feature>
<dbReference type="PANTHER" id="PTHR31692:SF5">
    <property type="entry name" value="EXPANSIN-B3"/>
    <property type="match status" value="1"/>
</dbReference>
<feature type="compositionally biased region" description="Polar residues" evidence="1">
    <location>
        <begin position="248"/>
        <end position="265"/>
    </location>
</feature>
<dbReference type="InterPro" id="IPR000782">
    <property type="entry name" value="FAS1_domain"/>
</dbReference>
<dbReference type="Gene3D" id="2.60.40.760">
    <property type="entry name" value="Expansin, cellulose-binding-like domain"/>
    <property type="match status" value="1"/>
</dbReference>
<dbReference type="InterPro" id="IPR036378">
    <property type="entry name" value="FAS1_dom_sf"/>
</dbReference>
<dbReference type="PANTHER" id="PTHR31692">
    <property type="entry name" value="EXPANSIN-B3"/>
    <property type="match status" value="1"/>
</dbReference>
<feature type="compositionally biased region" description="Low complexity" evidence="1">
    <location>
        <begin position="338"/>
        <end position="372"/>
    </location>
</feature>
<dbReference type="SMART" id="SM00554">
    <property type="entry name" value="FAS1"/>
    <property type="match status" value="1"/>
</dbReference>
<dbReference type="Gene3D" id="2.40.40.10">
    <property type="entry name" value="RlpA-like domain"/>
    <property type="match status" value="1"/>
</dbReference>
<name>A0A1D2A2S8_AUXPR</name>
<dbReference type="SUPFAM" id="SSF50685">
    <property type="entry name" value="Barwin-like endoglucanases"/>
    <property type="match status" value="1"/>
</dbReference>
<feature type="signal peptide" evidence="2">
    <location>
        <begin position="1"/>
        <end position="19"/>
    </location>
</feature>
<dbReference type="InterPro" id="IPR036749">
    <property type="entry name" value="Expansin_CBD_sf"/>
</dbReference>
<evidence type="ECO:0000256" key="2">
    <source>
        <dbReference type="SAM" id="SignalP"/>
    </source>
</evidence>
<dbReference type="PROSITE" id="PS50213">
    <property type="entry name" value="FAS1"/>
    <property type="match status" value="1"/>
</dbReference>
<feature type="chain" id="PRO_5008901356" description="Expansin-like EG45 domain-containing protein" evidence="2">
    <location>
        <begin position="20"/>
        <end position="602"/>
    </location>
</feature>
<dbReference type="EMBL" id="GDKF01005125">
    <property type="protein sequence ID" value="JAT73497.1"/>
    <property type="molecule type" value="Transcribed_RNA"/>
</dbReference>
<dbReference type="Pfam" id="PF01357">
    <property type="entry name" value="Expansin_C"/>
    <property type="match status" value="1"/>
</dbReference>
<dbReference type="CDD" id="cd22271">
    <property type="entry name" value="DPBB_EXP_N-like"/>
    <property type="match status" value="1"/>
</dbReference>
<dbReference type="SUPFAM" id="SSF49590">
    <property type="entry name" value="PHL pollen allergen"/>
    <property type="match status" value="1"/>
</dbReference>
<organism evidence="6">
    <name type="scientific">Auxenochlorella protothecoides</name>
    <name type="common">Green microalga</name>
    <name type="synonym">Chlorella protothecoides</name>
    <dbReference type="NCBI Taxonomy" id="3075"/>
    <lineage>
        <taxon>Eukaryota</taxon>
        <taxon>Viridiplantae</taxon>
        <taxon>Chlorophyta</taxon>
        <taxon>core chlorophytes</taxon>
        <taxon>Trebouxiophyceae</taxon>
        <taxon>Chlorellales</taxon>
        <taxon>Chlorellaceae</taxon>
        <taxon>Auxenochlorella</taxon>
    </lineage>
</organism>
<feature type="domain" description="Expansin-like CBD" evidence="5">
    <location>
        <begin position="160"/>
        <end position="239"/>
    </location>
</feature>
<dbReference type="InterPro" id="IPR036908">
    <property type="entry name" value="RlpA-like_sf"/>
</dbReference>
<evidence type="ECO:0000256" key="1">
    <source>
        <dbReference type="SAM" id="MobiDB-lite"/>
    </source>
</evidence>
<feature type="region of interest" description="Disordered" evidence="1">
    <location>
        <begin position="247"/>
        <end position="285"/>
    </location>
</feature>
<dbReference type="AlphaFoldDB" id="A0A1D2A2S8"/>
<feature type="region of interest" description="Disordered" evidence="1">
    <location>
        <begin position="321"/>
        <end position="381"/>
    </location>
</feature>
<proteinExistence type="predicted"/>
<evidence type="ECO:0000259" key="4">
    <source>
        <dbReference type="PROSITE" id="PS50842"/>
    </source>
</evidence>
<sequence length="602" mass="60365">MSVSRRLGFLLALLAVAKGQTNWTPVTVGSAASGGDSPAGSGACGYGTLSASSWPYDAIAVVNPDSPFLAGSAPQGCGTCLEIQCTDEQVCGSAAGAFVALVTDNCDGCDLSQIYVSPTAYAKSFSPSIGLATGRATAVPCAPPGDIVVRIDTFRPTLGGYLRLVLLSVAGQGPIDSVELRTSGSQGDWAPLARSFGAAWDASSLPSLPLDIRITRGGDTLIVQSAITEEGQLGDIQTGVQFGGASSGLVNGTTPEPEASVNSVLDTPAVEPSPEEALALPGLEPGPESAAAGVISLLPGGQAPAAETVALPPALELQAPLPEPATTGLAPAPEEETGAAARSPPSPARLSPAPVRARAPAAEPGAPSSEEPTLTPAPVRYIPADVPTLPRKPAAAGPLSAAAIAAADPAYSADNCSSVLATLKTIPEVSTWVQVLTNVGLAVLLDAPDAQATLLVPTNSALDAAIAGGSVRDADTLAALLNSAPDLANPLAAYHVVKGLWPSWTLAPGTRLPTSATLDKVNLLQLNVTAGPVIRGVGSSANVLQADLLACGPSVIHIIDQVLLPFNFDQASLDAITATQVPVPPAAPSPAVTPAGRRLMRV</sequence>